<dbReference type="EMBL" id="BSYO01000033">
    <property type="protein sequence ID" value="GMH27894.1"/>
    <property type="molecule type" value="Genomic_DNA"/>
</dbReference>
<dbReference type="AlphaFoldDB" id="A0AAD3TEV9"/>
<evidence type="ECO:0000313" key="1">
    <source>
        <dbReference type="EMBL" id="GMH27894.1"/>
    </source>
</evidence>
<comment type="caution">
    <text evidence="1">The sequence shown here is derived from an EMBL/GenBank/DDBJ whole genome shotgun (WGS) entry which is preliminary data.</text>
</comment>
<organism evidence="1 2">
    <name type="scientific">Nepenthes gracilis</name>
    <name type="common">Slender pitcher plant</name>
    <dbReference type="NCBI Taxonomy" id="150966"/>
    <lineage>
        <taxon>Eukaryota</taxon>
        <taxon>Viridiplantae</taxon>
        <taxon>Streptophyta</taxon>
        <taxon>Embryophyta</taxon>
        <taxon>Tracheophyta</taxon>
        <taxon>Spermatophyta</taxon>
        <taxon>Magnoliopsida</taxon>
        <taxon>eudicotyledons</taxon>
        <taxon>Gunneridae</taxon>
        <taxon>Pentapetalae</taxon>
        <taxon>Caryophyllales</taxon>
        <taxon>Nepenthaceae</taxon>
        <taxon>Nepenthes</taxon>
    </lineage>
</organism>
<reference evidence="1" key="1">
    <citation type="submission" date="2023-05" db="EMBL/GenBank/DDBJ databases">
        <title>Nepenthes gracilis genome sequencing.</title>
        <authorList>
            <person name="Fukushima K."/>
        </authorList>
    </citation>
    <scope>NUCLEOTIDE SEQUENCE</scope>
    <source>
        <strain evidence="1">SING2019-196</strain>
    </source>
</reference>
<accession>A0AAD3TEV9</accession>
<evidence type="ECO:0000313" key="2">
    <source>
        <dbReference type="Proteomes" id="UP001279734"/>
    </source>
</evidence>
<name>A0AAD3TEV9_NEPGR</name>
<dbReference type="Proteomes" id="UP001279734">
    <property type="component" value="Unassembled WGS sequence"/>
</dbReference>
<proteinExistence type="predicted"/>
<sequence>MGFSIQLLYESGLDCSKEIEVCCVTVEVPHVALLVEAPVEVVGEGNEAWRAREVAETAITKTGKARLAAGFVEVVETINACHPCSLEFEVVGTVVATGSTKELSLGPLMLEVREGKGAGDIAAPKPPSVPELRIFPNLSRPGEMPFLKV</sequence>
<gene>
    <name evidence="1" type="ORF">Nepgr_029737</name>
</gene>
<keyword evidence="2" id="KW-1185">Reference proteome</keyword>
<protein>
    <submittedName>
        <fullName evidence="1">Uncharacterized protein</fullName>
    </submittedName>
</protein>